<dbReference type="AlphaFoldDB" id="A0A926CZB3"/>
<reference evidence="1" key="1">
    <citation type="submission" date="2020-08" db="EMBL/GenBank/DDBJ databases">
        <title>Genome public.</title>
        <authorList>
            <person name="Liu C."/>
            <person name="Sun Q."/>
        </authorList>
    </citation>
    <scope>NUCLEOTIDE SEQUENCE</scope>
    <source>
        <strain evidence="1">NSJ-44</strain>
    </source>
</reference>
<accession>A0A926CZB3</accession>
<dbReference type="Proteomes" id="UP000654279">
    <property type="component" value="Unassembled WGS sequence"/>
</dbReference>
<protein>
    <submittedName>
        <fullName evidence="1">Stage III sporulation protein AB</fullName>
    </submittedName>
</protein>
<sequence length="175" mass="19601">MNGMRIFCACSMVVLGALGGVLAARRELAGYRVQCCFADFLLFIYEKISYSTEALPEVMEQAARKGPEKLRKFAAEVAKRLDSGALLGRAWSEATRKLADSGEWGSLPKEEIERWNAIGEHLGKTDLALQKQWLDDTQEICRSRAARREDAVMKRRMLFQRLGILLGSVAGIMML</sequence>
<evidence type="ECO:0000313" key="1">
    <source>
        <dbReference type="EMBL" id="MBC8528878.1"/>
    </source>
</evidence>
<gene>
    <name evidence="1" type="ORF">H8699_05515</name>
</gene>
<dbReference type="InterPro" id="IPR014198">
    <property type="entry name" value="Spore_III_AB"/>
</dbReference>
<evidence type="ECO:0000313" key="2">
    <source>
        <dbReference type="Proteomes" id="UP000654279"/>
    </source>
</evidence>
<name>A0A926CZB3_9FIRM</name>
<dbReference type="EMBL" id="JACRSO010000002">
    <property type="protein sequence ID" value="MBC8528878.1"/>
    <property type="molecule type" value="Genomic_DNA"/>
</dbReference>
<proteinExistence type="predicted"/>
<dbReference type="Pfam" id="PF09548">
    <property type="entry name" value="Spore_III_AB"/>
    <property type="match status" value="1"/>
</dbReference>
<comment type="caution">
    <text evidence="1">The sequence shown here is derived from an EMBL/GenBank/DDBJ whole genome shotgun (WGS) entry which is preliminary data.</text>
</comment>
<keyword evidence="2" id="KW-1185">Reference proteome</keyword>
<organism evidence="1 2">
    <name type="scientific">Luoshenia tenuis</name>
    <dbReference type="NCBI Taxonomy" id="2763654"/>
    <lineage>
        <taxon>Bacteria</taxon>
        <taxon>Bacillati</taxon>
        <taxon>Bacillota</taxon>
        <taxon>Clostridia</taxon>
        <taxon>Christensenellales</taxon>
        <taxon>Christensenellaceae</taxon>
        <taxon>Luoshenia</taxon>
    </lineage>
</organism>